<evidence type="ECO:0000256" key="6">
    <source>
        <dbReference type="ARBA" id="ARBA00022884"/>
    </source>
</evidence>
<feature type="domain" description="RRM" evidence="11">
    <location>
        <begin position="287"/>
        <end position="364"/>
    </location>
</feature>
<evidence type="ECO:0000256" key="9">
    <source>
        <dbReference type="RuleBase" id="RU362004"/>
    </source>
</evidence>
<keyword evidence="6 8" id="KW-0694">RNA-binding</keyword>
<dbReference type="CDD" id="cd12381">
    <property type="entry name" value="RRM4_I_PABPs"/>
    <property type="match status" value="1"/>
</dbReference>
<dbReference type="OrthoDB" id="19742at2759"/>
<evidence type="ECO:0000256" key="5">
    <source>
        <dbReference type="ARBA" id="ARBA00022737"/>
    </source>
</evidence>
<proteinExistence type="inferred from homology"/>
<dbReference type="PANTHER" id="PTHR24012">
    <property type="entry name" value="RNA BINDING PROTEIN"/>
    <property type="match status" value="1"/>
</dbReference>
<keyword evidence="7" id="KW-0539">Nucleus</keyword>
<dbReference type="PROSITE" id="PS50889">
    <property type="entry name" value="S4"/>
    <property type="match status" value="1"/>
</dbReference>
<dbReference type="InterPro" id="IPR002004">
    <property type="entry name" value="PABP_HYD_C"/>
</dbReference>
<evidence type="ECO:0000313" key="13">
    <source>
        <dbReference type="EMBL" id="CAC5396800.1"/>
    </source>
</evidence>
<keyword evidence="10" id="KW-0175">Coiled coil</keyword>
<dbReference type="AlphaFoldDB" id="A0A6J8CPH6"/>
<feature type="domain" description="PABC" evidence="12">
    <location>
        <begin position="654"/>
        <end position="731"/>
    </location>
</feature>
<name>A0A6J8CPH6_MYTCO</name>
<keyword evidence="4 9" id="KW-0963">Cytoplasm</keyword>
<dbReference type="CDD" id="cd12379">
    <property type="entry name" value="RRM2_I_PABPs"/>
    <property type="match status" value="1"/>
</dbReference>
<comment type="function">
    <text evidence="9">Binds the poly(A) tail of mRNA.</text>
</comment>
<evidence type="ECO:0000256" key="2">
    <source>
        <dbReference type="ARBA" id="ARBA00004496"/>
    </source>
</evidence>
<dbReference type="Pfam" id="PF00076">
    <property type="entry name" value="RRM_1"/>
    <property type="match status" value="4"/>
</dbReference>
<dbReference type="InterPro" id="IPR000504">
    <property type="entry name" value="RRM_dom"/>
</dbReference>
<evidence type="ECO:0000256" key="10">
    <source>
        <dbReference type="SAM" id="Coils"/>
    </source>
</evidence>
<evidence type="ECO:0000256" key="8">
    <source>
        <dbReference type="PROSITE-ProRule" id="PRU00176"/>
    </source>
</evidence>
<feature type="domain" description="PABC" evidence="12">
    <location>
        <begin position="466"/>
        <end position="543"/>
    </location>
</feature>
<dbReference type="CDD" id="cd12380">
    <property type="entry name" value="RRM3_I_PABPs"/>
    <property type="match status" value="1"/>
</dbReference>
<evidence type="ECO:0000259" key="12">
    <source>
        <dbReference type="PROSITE" id="PS51309"/>
    </source>
</evidence>
<keyword evidence="14" id="KW-1185">Reference proteome</keyword>
<dbReference type="Pfam" id="PF00658">
    <property type="entry name" value="MLLE"/>
    <property type="match status" value="3"/>
</dbReference>
<feature type="domain" description="RRM" evidence="11">
    <location>
        <begin position="92"/>
        <end position="168"/>
    </location>
</feature>
<feature type="coiled-coil region" evidence="10">
    <location>
        <begin position="256"/>
        <end position="290"/>
    </location>
</feature>
<dbReference type="InterPro" id="IPR012677">
    <property type="entry name" value="Nucleotide-bd_a/b_plait_sf"/>
</dbReference>
<comment type="similarity">
    <text evidence="3 9">Belongs to the polyadenylate-binding protein type-1 family.</text>
</comment>
<dbReference type="GO" id="GO:0005737">
    <property type="term" value="C:cytoplasm"/>
    <property type="evidence" value="ECO:0007669"/>
    <property type="project" value="UniProtKB-SubCell"/>
</dbReference>
<dbReference type="FunFam" id="1.10.1900.10:FF:000001">
    <property type="entry name" value="Polyadenylate-binding protein"/>
    <property type="match status" value="1"/>
</dbReference>
<dbReference type="GO" id="GO:0005634">
    <property type="term" value="C:nucleus"/>
    <property type="evidence" value="ECO:0007669"/>
    <property type="project" value="UniProtKB-SubCell"/>
</dbReference>
<dbReference type="Gene3D" id="1.10.1900.10">
    <property type="entry name" value="c-terminal domain of poly(a) binding protein"/>
    <property type="match status" value="3"/>
</dbReference>
<evidence type="ECO:0000256" key="3">
    <source>
        <dbReference type="ARBA" id="ARBA00008557"/>
    </source>
</evidence>
<feature type="domain" description="RRM" evidence="11">
    <location>
        <begin position="184"/>
        <end position="261"/>
    </location>
</feature>
<dbReference type="SMART" id="SM00361">
    <property type="entry name" value="RRM_1"/>
    <property type="match status" value="4"/>
</dbReference>
<dbReference type="FunFam" id="3.30.70.330:FF:000651">
    <property type="entry name" value="Poly(A) binding protein cytoplasmic 1 like"/>
    <property type="match status" value="2"/>
</dbReference>
<dbReference type="InterPro" id="IPR003954">
    <property type="entry name" value="RRM_euk-type"/>
</dbReference>
<accession>A0A6J8CPH6</accession>
<feature type="domain" description="RRM" evidence="11">
    <location>
        <begin position="14"/>
        <end position="90"/>
    </location>
</feature>
<reference evidence="13 14" key="1">
    <citation type="submission" date="2020-06" db="EMBL/GenBank/DDBJ databases">
        <authorList>
            <person name="Li R."/>
            <person name="Bekaert M."/>
        </authorList>
    </citation>
    <scope>NUCLEOTIDE SEQUENCE [LARGE SCALE GENOMIC DNA]</scope>
    <source>
        <strain evidence="14">wild</strain>
    </source>
</reference>
<dbReference type="SUPFAM" id="SSF63570">
    <property type="entry name" value="PABC (PABP) domain"/>
    <property type="match status" value="3"/>
</dbReference>
<dbReference type="NCBIfam" id="TIGR01628">
    <property type="entry name" value="PABP-1234"/>
    <property type="match status" value="1"/>
</dbReference>
<comment type="subcellular location">
    <subcellularLocation>
        <location evidence="2 9">Cytoplasm</location>
    </subcellularLocation>
    <subcellularLocation>
        <location evidence="1">Nucleus</location>
    </subcellularLocation>
</comment>
<evidence type="ECO:0000259" key="11">
    <source>
        <dbReference type="PROSITE" id="PS50102"/>
    </source>
</evidence>
<keyword evidence="5" id="KW-0677">Repeat</keyword>
<dbReference type="Gene3D" id="3.30.70.330">
    <property type="match status" value="4"/>
</dbReference>
<evidence type="ECO:0000256" key="4">
    <source>
        <dbReference type="ARBA" id="ARBA00022490"/>
    </source>
</evidence>
<dbReference type="PROSITE" id="PS51309">
    <property type="entry name" value="PABC"/>
    <property type="match status" value="3"/>
</dbReference>
<gene>
    <name evidence="13" type="ORF">MCOR_31313</name>
</gene>
<evidence type="ECO:0000256" key="7">
    <source>
        <dbReference type="ARBA" id="ARBA00023242"/>
    </source>
</evidence>
<dbReference type="GO" id="GO:0003723">
    <property type="term" value="F:RNA binding"/>
    <property type="evidence" value="ECO:0007669"/>
    <property type="project" value="UniProtKB-UniRule"/>
</dbReference>
<sequence>MTTVNQAGIRDPRTSLYVGDLHPDVTDAELLDAFSTAGTISRIRICRDQITERSLGYAFVKFESEEDAKRALGTMNTIKGQPIRMIWSVGDANVFIKNLDKSMDNKAVYDIFSAFGDIFSCKVICNEHGSSAYGFVLFESEEAAKNAIYKVNGILLNGKRVYVSRKMNEDDIIDIQADQKKKFNNVYVKNFRDKMSEEELKVLFEPYGKITSLKIMTDIKNKSRGFGFVYYENPDDAEKAVEELNGITIHEQTLYVGRAQNKIERQYEKMNKLEENKEKKNNKFEGLNVYVKNLDKEIGDERLKNEFSQFGRITSAKVMTTEEGRSKEFGFVSFSSPEEANKAVTEMNGIVLEGKPLYVCLAQRKDVRQAMLNTQYLQRIASIKGQEQSSSVECQTLPSNIPENMPPAMTQEARNVYTPAPSQQMSQIPNWQSQPTPTIGFQNIPVPQTRTVYPASLGAQITGRVNIGMHAAMLANAYQQEHKQMLGQRLFQLIQIMYPDLAGTITGMLLKKDNLELSKMLESKELLDTKVREAIAVLQAQQANECASFYTRGMMQGHRQKPPNAAILANAYSQDQRQTLKDTLFSLIHNISPDFTQKITEMLLEIEYSELLVIMESKESLESKVHEAVAVLEAHQTKETVTPSPEKATLIQNQEPLTAVMLAEASPQQQKQMLGERLFALIQNMCPNQAEKITGMILEMDNSELLNMLKSKELIEAKVREAVAVLESHHAKESSTSTNIPVEIKSDPEQAACLPVSTSDIRTMDANPGGVPKEASSYLGTQIGNQTQIGRQPNMVMPQYNEHQVQEKEILFKENWLFASLYGMFDEQTLLEIKCPVPSSSWSILDQLFESGKYDVCKDENGDLVVKEKRSRGISLQDQLTMYCTGL</sequence>
<dbReference type="Proteomes" id="UP000507470">
    <property type="component" value="Unassembled WGS sequence"/>
</dbReference>
<dbReference type="InterPro" id="IPR036053">
    <property type="entry name" value="PABP-dom"/>
</dbReference>
<dbReference type="SMART" id="SM00517">
    <property type="entry name" value="PolyA"/>
    <property type="match status" value="3"/>
</dbReference>
<evidence type="ECO:0000313" key="14">
    <source>
        <dbReference type="Proteomes" id="UP000507470"/>
    </source>
</evidence>
<dbReference type="SMART" id="SM00360">
    <property type="entry name" value="RRM"/>
    <property type="match status" value="4"/>
</dbReference>
<dbReference type="InterPro" id="IPR006515">
    <property type="entry name" value="PABP_1234"/>
</dbReference>
<dbReference type="EMBL" id="CACVKT020005654">
    <property type="protein sequence ID" value="CAC5396800.1"/>
    <property type="molecule type" value="Genomic_DNA"/>
</dbReference>
<feature type="domain" description="PABC" evidence="12">
    <location>
        <begin position="560"/>
        <end position="637"/>
    </location>
</feature>
<dbReference type="FunFam" id="3.30.70.330:FF:000003">
    <property type="entry name" value="Polyadenylate-binding protein"/>
    <property type="match status" value="1"/>
</dbReference>
<dbReference type="InterPro" id="IPR035979">
    <property type="entry name" value="RBD_domain_sf"/>
</dbReference>
<dbReference type="SUPFAM" id="SSF54928">
    <property type="entry name" value="RNA-binding domain, RBD"/>
    <property type="match status" value="2"/>
</dbReference>
<dbReference type="PROSITE" id="PS50102">
    <property type="entry name" value="RRM"/>
    <property type="match status" value="4"/>
</dbReference>
<dbReference type="InterPro" id="IPR045305">
    <property type="entry name" value="RRM2_I_PABPs"/>
</dbReference>
<protein>
    <recommendedName>
        <fullName evidence="9">Polyadenylate-binding protein</fullName>
        <shortName evidence="9">PABP</shortName>
    </recommendedName>
</protein>
<organism evidence="13 14">
    <name type="scientific">Mytilus coruscus</name>
    <name type="common">Sea mussel</name>
    <dbReference type="NCBI Taxonomy" id="42192"/>
    <lineage>
        <taxon>Eukaryota</taxon>
        <taxon>Metazoa</taxon>
        <taxon>Spiralia</taxon>
        <taxon>Lophotrochozoa</taxon>
        <taxon>Mollusca</taxon>
        <taxon>Bivalvia</taxon>
        <taxon>Autobranchia</taxon>
        <taxon>Pteriomorphia</taxon>
        <taxon>Mytilida</taxon>
        <taxon>Mytiloidea</taxon>
        <taxon>Mytilidae</taxon>
        <taxon>Mytilinae</taxon>
        <taxon>Mytilus</taxon>
    </lineage>
</organism>
<evidence type="ECO:0000256" key="1">
    <source>
        <dbReference type="ARBA" id="ARBA00004123"/>
    </source>
</evidence>